<dbReference type="InterPro" id="IPR007021">
    <property type="entry name" value="DUF659"/>
</dbReference>
<reference evidence="3 4" key="1">
    <citation type="submission" date="2018-06" db="EMBL/GenBank/DDBJ databases">
        <title>A transcriptomic atlas of mushroom development highlights an independent origin of complex multicellularity.</title>
        <authorList>
            <consortium name="DOE Joint Genome Institute"/>
            <person name="Krizsan K."/>
            <person name="Almasi E."/>
            <person name="Merenyi Z."/>
            <person name="Sahu N."/>
            <person name="Viragh M."/>
            <person name="Koszo T."/>
            <person name="Mondo S."/>
            <person name="Kiss B."/>
            <person name="Balint B."/>
            <person name="Kues U."/>
            <person name="Barry K."/>
            <person name="Hegedus J.C."/>
            <person name="Henrissat B."/>
            <person name="Johnson J."/>
            <person name="Lipzen A."/>
            <person name="Ohm R."/>
            <person name="Nagy I."/>
            <person name="Pangilinan J."/>
            <person name="Yan J."/>
            <person name="Xiong Y."/>
            <person name="Grigoriev I.V."/>
            <person name="Hibbett D.S."/>
            <person name="Nagy L.G."/>
        </authorList>
    </citation>
    <scope>NUCLEOTIDE SEQUENCE [LARGE SCALE GENOMIC DNA]</scope>
    <source>
        <strain evidence="3 4">SZMC22713</strain>
    </source>
</reference>
<evidence type="ECO:0000313" key="4">
    <source>
        <dbReference type="Proteomes" id="UP000294933"/>
    </source>
</evidence>
<dbReference type="Proteomes" id="UP000294933">
    <property type="component" value="Unassembled WGS sequence"/>
</dbReference>
<name>A0A4Y7PGV1_9AGAM</name>
<dbReference type="VEuPathDB" id="FungiDB:BD410DRAFT_734381"/>
<protein>
    <recommendedName>
        <fullName evidence="2">DUF659 domain-containing protein</fullName>
    </recommendedName>
</protein>
<sequence length="695" mass="76658">MTSPDSEASDGYETVPDEGGDGFTVATGAKGRPRDEDLDKICKEVYNEANPAKPRWGCVGEGCGWLQTNRNRARMLKHANRCTYLSPRLKMFAAKMSGSNSLGKQVAKIEAGATIREVKDGGTEVEDVGPNTRQLAKHGGKHGSFIAQSFKASTAVETQIKLDFAVILFLCCAGIPPSITSRPEWKNLWKIANSSYHPQSCDTIVDREIPAEAANVRLLQLKHLQTQTNLTITFDGGGTRRKQSFYTVHITTDDRRVFFVEGHCGDNASHTIEWLVDMLLEIMDRVGRERFAGVCSDSTGNTKGCRRELCRLVPTLINLPDPAHHTNLAVKDICALEFFKSVIADVRATIKAFKQSDKSSKALTDAKKGTSTGRGLESIGKTRFATICHSAESVRRNSDLIRDCIESGAISIKTDKIFARNSTSSTMFALRLNQLIDVTMPLAQAIKCLESSHSTAANVYLFWLAITSALKDVLSNPDSGLPDDVKSDIRGIINYRFSELLEDGPTSVHLAAFYLDPRYVHSAVLKEPNPLAFTIRVPATKPKASDANKPPIANVKVFKRVGQYLGSVLEAEVKNGINPSLVAPGLRSSIKRDFMTQFEAYARLYWPFNAPLAKGQTVFSWWENLLLSPHASLLATIAVKIYAMVPNSMADERTASTFTWMNSALRNRQELGTITDMAQIRQHYQAGLKVRISYV</sequence>
<feature type="compositionally biased region" description="Acidic residues" evidence="1">
    <location>
        <begin position="7"/>
        <end position="20"/>
    </location>
</feature>
<dbReference type="OrthoDB" id="3236755at2759"/>
<gene>
    <name evidence="3" type="ORF">BD410DRAFT_734381</name>
</gene>
<proteinExistence type="predicted"/>
<dbReference type="InterPro" id="IPR012337">
    <property type="entry name" value="RNaseH-like_sf"/>
</dbReference>
<accession>A0A4Y7PGV1</accession>
<evidence type="ECO:0000256" key="1">
    <source>
        <dbReference type="SAM" id="MobiDB-lite"/>
    </source>
</evidence>
<feature type="domain" description="DUF659" evidence="2">
    <location>
        <begin position="217"/>
        <end position="347"/>
    </location>
</feature>
<dbReference type="EMBL" id="ML170365">
    <property type="protein sequence ID" value="TDL14241.1"/>
    <property type="molecule type" value="Genomic_DNA"/>
</dbReference>
<dbReference type="STRING" id="50990.A0A4Y7PGV1"/>
<dbReference type="SUPFAM" id="SSF53098">
    <property type="entry name" value="Ribonuclease H-like"/>
    <property type="match status" value="1"/>
</dbReference>
<evidence type="ECO:0000313" key="3">
    <source>
        <dbReference type="EMBL" id="TDL14241.1"/>
    </source>
</evidence>
<feature type="region of interest" description="Disordered" evidence="1">
    <location>
        <begin position="1"/>
        <end position="34"/>
    </location>
</feature>
<keyword evidence="4" id="KW-1185">Reference proteome</keyword>
<organism evidence="3 4">
    <name type="scientific">Rickenella mellea</name>
    <dbReference type="NCBI Taxonomy" id="50990"/>
    <lineage>
        <taxon>Eukaryota</taxon>
        <taxon>Fungi</taxon>
        <taxon>Dikarya</taxon>
        <taxon>Basidiomycota</taxon>
        <taxon>Agaricomycotina</taxon>
        <taxon>Agaricomycetes</taxon>
        <taxon>Hymenochaetales</taxon>
        <taxon>Rickenellaceae</taxon>
        <taxon>Rickenella</taxon>
    </lineage>
</organism>
<evidence type="ECO:0000259" key="2">
    <source>
        <dbReference type="Pfam" id="PF04937"/>
    </source>
</evidence>
<dbReference type="Pfam" id="PF04937">
    <property type="entry name" value="DUF659"/>
    <property type="match status" value="1"/>
</dbReference>
<dbReference type="AlphaFoldDB" id="A0A4Y7PGV1"/>